<protein>
    <submittedName>
        <fullName evidence="2">Uncharacterized protein</fullName>
    </submittedName>
</protein>
<organism evidence="2 3">
    <name type="scientific">Catellatospora chokoriensis</name>
    <dbReference type="NCBI Taxonomy" id="310353"/>
    <lineage>
        <taxon>Bacteria</taxon>
        <taxon>Bacillati</taxon>
        <taxon>Actinomycetota</taxon>
        <taxon>Actinomycetes</taxon>
        <taxon>Micromonosporales</taxon>
        <taxon>Micromonosporaceae</taxon>
        <taxon>Catellatospora</taxon>
    </lineage>
</organism>
<accession>A0A8J3NRF0</accession>
<gene>
    <name evidence="2" type="ORF">Cch02nite_27670</name>
</gene>
<dbReference type="Proteomes" id="UP000619293">
    <property type="component" value="Unassembled WGS sequence"/>
</dbReference>
<evidence type="ECO:0000313" key="2">
    <source>
        <dbReference type="EMBL" id="GIF89323.1"/>
    </source>
</evidence>
<name>A0A8J3NRF0_9ACTN</name>
<proteinExistence type="predicted"/>
<reference evidence="2 3" key="1">
    <citation type="submission" date="2021-01" db="EMBL/GenBank/DDBJ databases">
        <title>Whole genome shotgun sequence of Catellatospora chokoriensis NBRC 107358.</title>
        <authorList>
            <person name="Komaki H."/>
            <person name="Tamura T."/>
        </authorList>
    </citation>
    <scope>NUCLEOTIDE SEQUENCE [LARGE SCALE GENOMIC DNA]</scope>
    <source>
        <strain evidence="2 3">NBRC 107358</strain>
    </source>
</reference>
<evidence type="ECO:0000256" key="1">
    <source>
        <dbReference type="SAM" id="MobiDB-lite"/>
    </source>
</evidence>
<dbReference type="AlphaFoldDB" id="A0A8J3NRF0"/>
<feature type="region of interest" description="Disordered" evidence="1">
    <location>
        <begin position="20"/>
        <end position="48"/>
    </location>
</feature>
<dbReference type="EMBL" id="BONG01000015">
    <property type="protein sequence ID" value="GIF89323.1"/>
    <property type="molecule type" value="Genomic_DNA"/>
</dbReference>
<sequence>MFTAPWGQTKNAIEINNKRERFPEVGPTATVQPDTEVGTSADTTTTDGVRHEKQNILRSDV</sequence>
<evidence type="ECO:0000313" key="3">
    <source>
        <dbReference type="Proteomes" id="UP000619293"/>
    </source>
</evidence>
<feature type="compositionally biased region" description="Polar residues" evidence="1">
    <location>
        <begin position="29"/>
        <end position="47"/>
    </location>
</feature>
<comment type="caution">
    <text evidence="2">The sequence shown here is derived from an EMBL/GenBank/DDBJ whole genome shotgun (WGS) entry which is preliminary data.</text>
</comment>
<keyword evidence="3" id="KW-1185">Reference proteome</keyword>